<comment type="caution">
    <text evidence="1">The sequence shown here is derived from an EMBL/GenBank/DDBJ whole genome shotgun (WGS) entry which is preliminary data.</text>
</comment>
<dbReference type="InterPro" id="IPR008928">
    <property type="entry name" value="6-hairpin_glycosidase_sf"/>
</dbReference>
<dbReference type="InterPro" id="IPR012341">
    <property type="entry name" value="6hp_glycosidase-like_sf"/>
</dbReference>
<dbReference type="SUPFAM" id="SSF48208">
    <property type="entry name" value="Six-hairpin glycosidases"/>
    <property type="match status" value="1"/>
</dbReference>
<dbReference type="GO" id="GO:0004555">
    <property type="term" value="F:alpha,alpha-trehalase activity"/>
    <property type="evidence" value="ECO:0007669"/>
    <property type="project" value="InterPro"/>
</dbReference>
<dbReference type="Pfam" id="PF01204">
    <property type="entry name" value="Trehalase"/>
    <property type="match status" value="1"/>
</dbReference>
<dbReference type="PANTHER" id="PTHR23403:SF6">
    <property type="entry name" value="CYTOSOLIC NEUTRAL TREHALASE-RELATED"/>
    <property type="match status" value="1"/>
</dbReference>
<name>A0A3D2X2D1_9FIRM</name>
<dbReference type="EMBL" id="DPVV01000066">
    <property type="protein sequence ID" value="HCL01136.1"/>
    <property type="molecule type" value="Genomic_DNA"/>
</dbReference>
<gene>
    <name evidence="1" type="ORF">DHW61_01765</name>
</gene>
<organism evidence="1 2">
    <name type="scientific">Lachnoclostridium phytofermentans</name>
    <dbReference type="NCBI Taxonomy" id="66219"/>
    <lineage>
        <taxon>Bacteria</taxon>
        <taxon>Bacillati</taxon>
        <taxon>Bacillota</taxon>
        <taxon>Clostridia</taxon>
        <taxon>Lachnospirales</taxon>
        <taxon>Lachnospiraceae</taxon>
    </lineage>
</organism>
<protein>
    <submittedName>
        <fullName evidence="1">Trehalase</fullName>
    </submittedName>
</protein>
<proteinExistence type="predicted"/>
<dbReference type="InterPro" id="IPR001661">
    <property type="entry name" value="Glyco_hydro_37"/>
</dbReference>
<feature type="non-terminal residue" evidence="1">
    <location>
        <position position="289"/>
    </location>
</feature>
<dbReference type="PRINTS" id="PR00744">
    <property type="entry name" value="GLHYDRLASE37"/>
</dbReference>
<evidence type="ECO:0000313" key="1">
    <source>
        <dbReference type="EMBL" id="HCL01136.1"/>
    </source>
</evidence>
<dbReference type="GO" id="GO:0005993">
    <property type="term" value="P:trehalose catabolic process"/>
    <property type="evidence" value="ECO:0007669"/>
    <property type="project" value="TreeGrafter"/>
</dbReference>
<evidence type="ECO:0000313" key="2">
    <source>
        <dbReference type="Proteomes" id="UP000262969"/>
    </source>
</evidence>
<dbReference type="AlphaFoldDB" id="A0A3D2X2D1"/>
<reference evidence="1 2" key="1">
    <citation type="journal article" date="2018" name="Nat. Biotechnol.">
        <title>A standardized bacterial taxonomy based on genome phylogeny substantially revises the tree of life.</title>
        <authorList>
            <person name="Parks D.H."/>
            <person name="Chuvochina M."/>
            <person name="Waite D.W."/>
            <person name="Rinke C."/>
            <person name="Skarshewski A."/>
            <person name="Chaumeil P.A."/>
            <person name="Hugenholtz P."/>
        </authorList>
    </citation>
    <scope>NUCLEOTIDE SEQUENCE [LARGE SCALE GENOMIC DNA]</scope>
    <source>
        <strain evidence="1">UBA11728</strain>
    </source>
</reference>
<dbReference type="Proteomes" id="UP000262969">
    <property type="component" value="Unassembled WGS sequence"/>
</dbReference>
<dbReference type="Gene3D" id="1.50.10.10">
    <property type="match status" value="1"/>
</dbReference>
<accession>A0A3D2X2D1</accession>
<dbReference type="PANTHER" id="PTHR23403">
    <property type="entry name" value="TREHALASE"/>
    <property type="match status" value="1"/>
</dbReference>
<sequence>MIEQYICQRWDQTVRTNKEEKDGNIGLPYPYTVPCISDAFQCMFYWDTFFTCKGLELTNRWELVKSNTDNILYMVEKFGYMPNGTNVELLDRSQMPFLSLMVKDVYEHYQDKAWLKSAYKTLVKEHQFWVEQRSTPIGLAQFGGTYNGAIVDSNYESFVIRVNKEEKDWSKEGINQHFLACAESGWDFNPRWEFQGYNYVQVELNSLLFQMEENIAFFSQELGLDETPRWTSLAKNRQEKANTYLWNEERKRYYDYNFASGQSGKVYSAASLFPLFSGMASKEQAQATV</sequence>